<evidence type="ECO:0000313" key="1">
    <source>
        <dbReference type="EMBL" id="ASQ30213.1"/>
    </source>
</evidence>
<gene>
    <name evidence="1" type="ORF">CAV_0546</name>
</gene>
<proteinExistence type="predicted"/>
<keyword evidence="2" id="KW-1185">Reference proteome</keyword>
<dbReference type="KEGG" id="cavi:CAV_0546"/>
<reference evidence="1 2" key="1">
    <citation type="submission" date="2017-07" db="EMBL/GenBank/DDBJ databases">
        <title>Analysis of two Campylobacter avium genomes and identification of a novel hippuricase gene.</title>
        <authorList>
            <person name="Miller W.G."/>
            <person name="Chapman M.H."/>
            <person name="Yee E."/>
            <person name="Revez J."/>
            <person name="Bono J.L."/>
            <person name="Rossi M."/>
        </authorList>
    </citation>
    <scope>NUCLEOTIDE SEQUENCE [LARGE SCALE GENOMIC DNA]</scope>
    <source>
        <strain evidence="1 2">LMG 24591</strain>
    </source>
</reference>
<dbReference type="AlphaFoldDB" id="A0A222MW79"/>
<dbReference type="RefSeq" id="WP_094324984.1">
    <property type="nucleotide sequence ID" value="NZ_CP022347.1"/>
</dbReference>
<sequence>MAMLIENGSYSQHFKRYFNNFIEFKNARATSSQTELKQIPYNTTIYLDIIYISQQNPGYKQGNFLRMNLNANRSSLLFPEGFFFKSVYMAVGATLNVRTSAITPSDDYFRIDGYNSSIATSTNQFLLSGFVFWD</sequence>
<dbReference type="EMBL" id="CP022347">
    <property type="protein sequence ID" value="ASQ30213.1"/>
    <property type="molecule type" value="Genomic_DNA"/>
</dbReference>
<evidence type="ECO:0000313" key="2">
    <source>
        <dbReference type="Proteomes" id="UP000201169"/>
    </source>
</evidence>
<dbReference type="Proteomes" id="UP000201169">
    <property type="component" value="Chromosome"/>
</dbReference>
<name>A0A222MW79_9BACT</name>
<protein>
    <submittedName>
        <fullName evidence="1">Uncharacterized protein</fullName>
    </submittedName>
</protein>
<accession>A0A222MW79</accession>
<organism evidence="1 2">
    <name type="scientific">Campylobacter avium LMG 24591</name>
    <dbReference type="NCBI Taxonomy" id="522484"/>
    <lineage>
        <taxon>Bacteria</taxon>
        <taxon>Pseudomonadati</taxon>
        <taxon>Campylobacterota</taxon>
        <taxon>Epsilonproteobacteria</taxon>
        <taxon>Campylobacterales</taxon>
        <taxon>Campylobacteraceae</taxon>
        <taxon>Campylobacter</taxon>
    </lineage>
</organism>